<gene>
    <name evidence="2" type="ORF">PXEA_LOCUS14469</name>
</gene>
<sequence>MHVVDSIPQKIGSDALLMEDGAQMAFHMRAAYRFLQTVFASCCIDVFEVGSLRDGSPSRLESEPSLKDTLSPIREICSPEDTASPLSQALPTSRTIPICQDISNSSSTEHSTQTRKSEGLVSADCANKIEDSTKFDTEFVSLRTSQTVEDRSERRKLNSLSTEGGASTFKKRRRVGLAWDPEGMNLYMRLGAVGKAEDLT</sequence>
<dbReference type="AlphaFoldDB" id="A0A3S5CMJ9"/>
<evidence type="ECO:0000313" key="3">
    <source>
        <dbReference type="Proteomes" id="UP000784294"/>
    </source>
</evidence>
<proteinExistence type="predicted"/>
<dbReference type="EMBL" id="CAAALY010049197">
    <property type="protein sequence ID" value="VEL21029.1"/>
    <property type="molecule type" value="Genomic_DNA"/>
</dbReference>
<evidence type="ECO:0000313" key="2">
    <source>
        <dbReference type="EMBL" id="VEL21029.1"/>
    </source>
</evidence>
<reference evidence="2" key="1">
    <citation type="submission" date="2018-11" db="EMBL/GenBank/DDBJ databases">
        <authorList>
            <consortium name="Pathogen Informatics"/>
        </authorList>
    </citation>
    <scope>NUCLEOTIDE SEQUENCE</scope>
</reference>
<protein>
    <submittedName>
        <fullName evidence="2">Uncharacterized protein</fullName>
    </submittedName>
</protein>
<comment type="caution">
    <text evidence="2">The sequence shown here is derived from an EMBL/GenBank/DDBJ whole genome shotgun (WGS) entry which is preliminary data.</text>
</comment>
<evidence type="ECO:0000256" key="1">
    <source>
        <dbReference type="SAM" id="MobiDB-lite"/>
    </source>
</evidence>
<feature type="compositionally biased region" description="Polar residues" evidence="1">
    <location>
        <begin position="100"/>
        <end position="111"/>
    </location>
</feature>
<keyword evidence="3" id="KW-1185">Reference proteome</keyword>
<organism evidence="2 3">
    <name type="scientific">Protopolystoma xenopodis</name>
    <dbReference type="NCBI Taxonomy" id="117903"/>
    <lineage>
        <taxon>Eukaryota</taxon>
        <taxon>Metazoa</taxon>
        <taxon>Spiralia</taxon>
        <taxon>Lophotrochozoa</taxon>
        <taxon>Platyhelminthes</taxon>
        <taxon>Monogenea</taxon>
        <taxon>Polyopisthocotylea</taxon>
        <taxon>Polystomatidea</taxon>
        <taxon>Polystomatidae</taxon>
        <taxon>Protopolystoma</taxon>
    </lineage>
</organism>
<name>A0A3S5CMJ9_9PLAT</name>
<accession>A0A3S5CMJ9</accession>
<feature type="region of interest" description="Disordered" evidence="1">
    <location>
        <begin position="100"/>
        <end position="119"/>
    </location>
</feature>
<dbReference type="Proteomes" id="UP000784294">
    <property type="component" value="Unassembled WGS sequence"/>
</dbReference>